<dbReference type="Gene3D" id="2.130.10.10">
    <property type="entry name" value="YVTN repeat-like/Quinoprotein amine dehydrogenase"/>
    <property type="match status" value="1"/>
</dbReference>
<dbReference type="EMBL" id="PXOA01000414">
    <property type="protein sequence ID" value="RFU75751.1"/>
    <property type="molecule type" value="Genomic_DNA"/>
</dbReference>
<accession>A0A395NIK0</accession>
<protein>
    <submittedName>
        <fullName evidence="2">3-carboxymuconate cyclase</fullName>
    </submittedName>
</protein>
<sequence>MHFIFMRQLLYLLVATPFAVAFKRHDRVLYLQDNDARGNNIISVKVSGVDGTLSAATRTSTGGSGISQLVAVSQDSVTVSGNYLFTVNAGDNTLSAFIINPRDPLHPRLLGSPAATLGHAPVSVAYSDKLNIACVVNGGSDLAGVTCFSVHPDHGLTRLGPMRPIVQSGHPMTEPQTPPVILTGDIVFNPSSTALFISVAAPNGGSGSVVAYPVTHGQVSYVPVNSTLKDLDLILSLNFLESDSRLFATNPHNNSPGASILQVSPTFEATEAEIITIPNQVASCWVANAAKFNKLFVMDVAISNITIVDSRNGYVESQFTFDTPAFGATDSIVDQRFLYTVTLPVNNNFTYIASPKILVYDIIPVLRKQNPRQIQQFDIFDAVGHVPSLMGLAVYPAKR</sequence>
<evidence type="ECO:0000313" key="2">
    <source>
        <dbReference type="EMBL" id="RFU75751.1"/>
    </source>
</evidence>
<keyword evidence="1" id="KW-0732">Signal</keyword>
<comment type="caution">
    <text evidence="2">The sequence shown here is derived from an EMBL/GenBank/DDBJ whole genome shotgun (WGS) entry which is preliminary data.</text>
</comment>
<evidence type="ECO:0000256" key="1">
    <source>
        <dbReference type="SAM" id="SignalP"/>
    </source>
</evidence>
<dbReference type="STRING" id="490622.A0A395NIK0"/>
<dbReference type="InterPro" id="IPR015943">
    <property type="entry name" value="WD40/YVTN_repeat-like_dom_sf"/>
</dbReference>
<dbReference type="Proteomes" id="UP000266272">
    <property type="component" value="Unassembled WGS sequence"/>
</dbReference>
<keyword evidence="3" id="KW-1185">Reference proteome</keyword>
<dbReference type="OrthoDB" id="10006285at2759"/>
<name>A0A395NIK0_TRIAR</name>
<reference evidence="2 3" key="1">
    <citation type="journal article" date="2018" name="PLoS Pathog.">
        <title>Evolution of structural diversity of trichothecenes, a family of toxins produced by plant pathogenic and entomopathogenic fungi.</title>
        <authorList>
            <person name="Proctor R.H."/>
            <person name="McCormick S.P."/>
            <person name="Kim H.S."/>
            <person name="Cardoza R.E."/>
            <person name="Stanley A.M."/>
            <person name="Lindo L."/>
            <person name="Kelly A."/>
            <person name="Brown D.W."/>
            <person name="Lee T."/>
            <person name="Vaughan M.M."/>
            <person name="Alexander N.J."/>
            <person name="Busman M."/>
            <person name="Gutierrez S."/>
        </authorList>
    </citation>
    <scope>NUCLEOTIDE SEQUENCE [LARGE SCALE GENOMIC DNA]</scope>
    <source>
        <strain evidence="2 3">IBT 40837</strain>
    </source>
</reference>
<dbReference type="AlphaFoldDB" id="A0A395NIK0"/>
<proteinExistence type="predicted"/>
<organism evidence="2 3">
    <name type="scientific">Trichoderma arundinaceum</name>
    <dbReference type="NCBI Taxonomy" id="490622"/>
    <lineage>
        <taxon>Eukaryota</taxon>
        <taxon>Fungi</taxon>
        <taxon>Dikarya</taxon>
        <taxon>Ascomycota</taxon>
        <taxon>Pezizomycotina</taxon>
        <taxon>Sordariomycetes</taxon>
        <taxon>Hypocreomycetidae</taxon>
        <taxon>Hypocreales</taxon>
        <taxon>Hypocreaceae</taxon>
        <taxon>Trichoderma</taxon>
    </lineage>
</organism>
<evidence type="ECO:0000313" key="3">
    <source>
        <dbReference type="Proteomes" id="UP000266272"/>
    </source>
</evidence>
<dbReference type="SUPFAM" id="SSF63829">
    <property type="entry name" value="Calcium-dependent phosphotriesterase"/>
    <property type="match status" value="1"/>
</dbReference>
<feature type="chain" id="PRO_5017459656" evidence="1">
    <location>
        <begin position="22"/>
        <end position="399"/>
    </location>
</feature>
<gene>
    <name evidence="2" type="ORF">TARUN_6510</name>
</gene>
<feature type="signal peptide" evidence="1">
    <location>
        <begin position="1"/>
        <end position="21"/>
    </location>
</feature>